<name>A0A0F9HWY6_9ZZZZ</name>
<dbReference type="EMBL" id="LAZR01013872">
    <property type="protein sequence ID" value="KKM19946.1"/>
    <property type="molecule type" value="Genomic_DNA"/>
</dbReference>
<sequence length="58" mass="6774">MQSKRELLKILKSSGYDDKFISWLRKRRTARELKSIIENDKALIIIERLAKEAGSRGL</sequence>
<organism evidence="1">
    <name type="scientific">marine sediment metagenome</name>
    <dbReference type="NCBI Taxonomy" id="412755"/>
    <lineage>
        <taxon>unclassified sequences</taxon>
        <taxon>metagenomes</taxon>
        <taxon>ecological metagenomes</taxon>
    </lineage>
</organism>
<proteinExistence type="predicted"/>
<evidence type="ECO:0000313" key="1">
    <source>
        <dbReference type="EMBL" id="KKM19946.1"/>
    </source>
</evidence>
<accession>A0A0F9HWY6</accession>
<reference evidence="1" key="1">
    <citation type="journal article" date="2015" name="Nature">
        <title>Complex archaea that bridge the gap between prokaryotes and eukaryotes.</title>
        <authorList>
            <person name="Spang A."/>
            <person name="Saw J.H."/>
            <person name="Jorgensen S.L."/>
            <person name="Zaremba-Niedzwiedzka K."/>
            <person name="Martijn J."/>
            <person name="Lind A.E."/>
            <person name="van Eijk R."/>
            <person name="Schleper C."/>
            <person name="Guy L."/>
            <person name="Ettema T.J."/>
        </authorList>
    </citation>
    <scope>NUCLEOTIDE SEQUENCE</scope>
</reference>
<protein>
    <submittedName>
        <fullName evidence="1">Uncharacterized protein</fullName>
    </submittedName>
</protein>
<gene>
    <name evidence="1" type="ORF">LCGC14_1650460</name>
</gene>
<comment type="caution">
    <text evidence="1">The sequence shown here is derived from an EMBL/GenBank/DDBJ whole genome shotgun (WGS) entry which is preliminary data.</text>
</comment>
<dbReference type="AlphaFoldDB" id="A0A0F9HWY6"/>